<evidence type="ECO:0000256" key="2">
    <source>
        <dbReference type="SAM" id="Phobius"/>
    </source>
</evidence>
<evidence type="ECO:0000256" key="1">
    <source>
        <dbReference type="SAM" id="MobiDB-lite"/>
    </source>
</evidence>
<comment type="caution">
    <text evidence="3">The sequence shown here is derived from an EMBL/GenBank/DDBJ whole genome shotgun (WGS) entry which is preliminary data.</text>
</comment>
<feature type="region of interest" description="Disordered" evidence="1">
    <location>
        <begin position="1"/>
        <end position="30"/>
    </location>
</feature>
<dbReference type="Proteomes" id="UP000807025">
    <property type="component" value="Unassembled WGS sequence"/>
</dbReference>
<name>A0A9P5ZL59_PLEER</name>
<evidence type="ECO:0000313" key="4">
    <source>
        <dbReference type="Proteomes" id="UP000807025"/>
    </source>
</evidence>
<accession>A0A9P5ZL59</accession>
<dbReference type="AlphaFoldDB" id="A0A9P5ZL59"/>
<protein>
    <submittedName>
        <fullName evidence="3">Uncharacterized protein</fullName>
    </submittedName>
</protein>
<feature type="transmembrane region" description="Helical" evidence="2">
    <location>
        <begin position="35"/>
        <end position="54"/>
    </location>
</feature>
<keyword evidence="4" id="KW-1185">Reference proteome</keyword>
<gene>
    <name evidence="3" type="ORF">BDN71DRAFT_467388</name>
</gene>
<proteinExistence type="predicted"/>
<reference evidence="3" key="1">
    <citation type="submission" date="2020-11" db="EMBL/GenBank/DDBJ databases">
        <authorList>
            <consortium name="DOE Joint Genome Institute"/>
            <person name="Ahrendt S."/>
            <person name="Riley R."/>
            <person name="Andreopoulos W."/>
            <person name="Labutti K."/>
            <person name="Pangilinan J."/>
            <person name="Ruiz-Duenas F.J."/>
            <person name="Barrasa J.M."/>
            <person name="Sanchez-Garcia M."/>
            <person name="Camarero S."/>
            <person name="Miyauchi S."/>
            <person name="Serrano A."/>
            <person name="Linde D."/>
            <person name="Babiker R."/>
            <person name="Drula E."/>
            <person name="Ayuso-Fernandez I."/>
            <person name="Pacheco R."/>
            <person name="Padilla G."/>
            <person name="Ferreira P."/>
            <person name="Barriuso J."/>
            <person name="Kellner H."/>
            <person name="Castanera R."/>
            <person name="Alfaro M."/>
            <person name="Ramirez L."/>
            <person name="Pisabarro A.G."/>
            <person name="Kuo A."/>
            <person name="Tritt A."/>
            <person name="Lipzen A."/>
            <person name="He G."/>
            <person name="Yan M."/>
            <person name="Ng V."/>
            <person name="Cullen D."/>
            <person name="Martin F."/>
            <person name="Rosso M.-N."/>
            <person name="Henrissat B."/>
            <person name="Hibbett D."/>
            <person name="Martinez A.T."/>
            <person name="Grigoriev I.V."/>
        </authorList>
    </citation>
    <scope>NUCLEOTIDE SEQUENCE</scope>
    <source>
        <strain evidence="3">ATCC 90797</strain>
    </source>
</reference>
<keyword evidence="2" id="KW-0472">Membrane</keyword>
<evidence type="ECO:0000313" key="3">
    <source>
        <dbReference type="EMBL" id="KAF9488339.1"/>
    </source>
</evidence>
<dbReference type="EMBL" id="MU154717">
    <property type="protein sequence ID" value="KAF9488339.1"/>
    <property type="molecule type" value="Genomic_DNA"/>
</dbReference>
<organism evidence="3 4">
    <name type="scientific">Pleurotus eryngii</name>
    <name type="common">Boletus of the steppes</name>
    <dbReference type="NCBI Taxonomy" id="5323"/>
    <lineage>
        <taxon>Eukaryota</taxon>
        <taxon>Fungi</taxon>
        <taxon>Dikarya</taxon>
        <taxon>Basidiomycota</taxon>
        <taxon>Agaricomycotina</taxon>
        <taxon>Agaricomycetes</taxon>
        <taxon>Agaricomycetidae</taxon>
        <taxon>Agaricales</taxon>
        <taxon>Pleurotineae</taxon>
        <taxon>Pleurotaceae</taxon>
        <taxon>Pleurotus</taxon>
    </lineage>
</organism>
<keyword evidence="2" id="KW-1133">Transmembrane helix</keyword>
<keyword evidence="2" id="KW-0812">Transmembrane</keyword>
<sequence>MFADARPTLVNPATGEKMNHPPTTRTRGDTKVTRLSMPIWTIMYCFLLSGWITGDGTNQVL</sequence>